<evidence type="ECO:0000256" key="1">
    <source>
        <dbReference type="ARBA" id="ARBA00004496"/>
    </source>
</evidence>
<dbReference type="AlphaFoldDB" id="A0A369A5K7"/>
<reference evidence="8 9" key="1">
    <citation type="submission" date="2018-07" db="EMBL/GenBank/DDBJ databases">
        <title>Genomic Encyclopedia of Type Strains, Phase IV (KMG-IV): sequencing the most valuable type-strain genomes for metagenomic binning, comparative biology and taxonomic classification.</title>
        <authorList>
            <person name="Goeker M."/>
        </authorList>
    </citation>
    <scope>NUCLEOTIDE SEQUENCE [LARGE SCALE GENOMIC DNA]</scope>
    <source>
        <strain evidence="8 9">DSM 21410</strain>
    </source>
</reference>
<evidence type="ECO:0000256" key="6">
    <source>
        <dbReference type="ARBA" id="ARBA00022691"/>
    </source>
</evidence>
<dbReference type="HAMAP" id="MF_00090">
    <property type="entry name" value="PIMT"/>
    <property type="match status" value="1"/>
</dbReference>
<comment type="function">
    <text evidence="7">Catalyzes the methyl esterification of L-isoaspartyl residues in peptides and proteins that result from spontaneous decomposition of normal L-aspartyl and L-asparaginyl residues. It plays a role in the repair and/or degradation of damaged proteins.</text>
</comment>
<feature type="active site" evidence="7">
    <location>
        <position position="64"/>
    </location>
</feature>
<dbReference type="Proteomes" id="UP000253517">
    <property type="component" value="Unassembled WGS sequence"/>
</dbReference>
<evidence type="ECO:0000256" key="3">
    <source>
        <dbReference type="ARBA" id="ARBA00022490"/>
    </source>
</evidence>
<dbReference type="GO" id="GO:0005737">
    <property type="term" value="C:cytoplasm"/>
    <property type="evidence" value="ECO:0007669"/>
    <property type="project" value="UniProtKB-SubCell"/>
</dbReference>
<evidence type="ECO:0000256" key="2">
    <source>
        <dbReference type="ARBA" id="ARBA00005369"/>
    </source>
</evidence>
<dbReference type="InterPro" id="IPR000682">
    <property type="entry name" value="PCMT"/>
</dbReference>
<dbReference type="GO" id="GO:0030091">
    <property type="term" value="P:protein repair"/>
    <property type="evidence" value="ECO:0007669"/>
    <property type="project" value="UniProtKB-UniRule"/>
</dbReference>
<evidence type="ECO:0000256" key="7">
    <source>
        <dbReference type="HAMAP-Rule" id="MF_00090"/>
    </source>
</evidence>
<keyword evidence="9" id="KW-1185">Reference proteome</keyword>
<dbReference type="EMBL" id="QPJS01000003">
    <property type="protein sequence ID" value="RCX03357.1"/>
    <property type="molecule type" value="Genomic_DNA"/>
</dbReference>
<dbReference type="GO" id="GO:0032259">
    <property type="term" value="P:methylation"/>
    <property type="evidence" value="ECO:0007669"/>
    <property type="project" value="UniProtKB-KW"/>
</dbReference>
<proteinExistence type="inferred from homology"/>
<dbReference type="RefSeq" id="WP_114366343.1">
    <property type="nucleotide sequence ID" value="NZ_BHZF01000003.1"/>
</dbReference>
<dbReference type="PANTHER" id="PTHR11579:SF0">
    <property type="entry name" value="PROTEIN-L-ISOASPARTATE(D-ASPARTATE) O-METHYLTRANSFERASE"/>
    <property type="match status" value="1"/>
</dbReference>
<evidence type="ECO:0000313" key="8">
    <source>
        <dbReference type="EMBL" id="RCX03357.1"/>
    </source>
</evidence>
<name>A0A369A5K7_9FLAO</name>
<dbReference type="NCBIfam" id="TIGR00080">
    <property type="entry name" value="pimt"/>
    <property type="match status" value="1"/>
</dbReference>
<evidence type="ECO:0000256" key="5">
    <source>
        <dbReference type="ARBA" id="ARBA00022679"/>
    </source>
</evidence>
<sequence length="213" mass="23754">MTDSERHIGKRKLLIESLREKGIQCERTLRAMMQVPRHLFLDSSLEDLAYSDQALPIAAGQTISQPYTVAFQTMHLEIQPGEKVLEIGTGSGYQASVLFHMGAKVFTIERQWELFRFSKLILTKLGIRYTGKFGDGTEGMPTYAPFDKIIVTAGASRVPPKLLQQLKPGGKLIIPVGEGIQKMTLISKKSEKIFTAKVLGDFKFVPLLENKSV</sequence>
<dbReference type="GO" id="GO:0004719">
    <property type="term" value="F:protein-L-isoaspartate (D-aspartate) O-methyltransferase activity"/>
    <property type="evidence" value="ECO:0007669"/>
    <property type="project" value="UniProtKB-UniRule"/>
</dbReference>
<keyword evidence="4 7" id="KW-0489">Methyltransferase</keyword>
<comment type="caution">
    <text evidence="8">The sequence shown here is derived from an EMBL/GenBank/DDBJ whole genome shotgun (WGS) entry which is preliminary data.</text>
</comment>
<protein>
    <recommendedName>
        <fullName evidence="7">Protein-L-isoaspartate O-methyltransferase</fullName>
        <ecNumber evidence="7">2.1.1.77</ecNumber>
    </recommendedName>
    <alternativeName>
        <fullName evidence="7">L-isoaspartyl protein carboxyl methyltransferase</fullName>
    </alternativeName>
    <alternativeName>
        <fullName evidence="7">Protein L-isoaspartyl methyltransferase</fullName>
    </alternativeName>
    <alternativeName>
        <fullName evidence="7">Protein-beta-aspartate methyltransferase</fullName>
        <shortName evidence="7">PIMT</shortName>
    </alternativeName>
</protein>
<accession>A0A369A5K7</accession>
<dbReference type="InterPro" id="IPR029063">
    <property type="entry name" value="SAM-dependent_MTases_sf"/>
</dbReference>
<gene>
    <name evidence="7" type="primary">pcm</name>
    <name evidence="8" type="ORF">DES35_103242</name>
</gene>
<keyword evidence="3 7" id="KW-0963">Cytoplasm</keyword>
<dbReference type="CDD" id="cd02440">
    <property type="entry name" value="AdoMet_MTases"/>
    <property type="match status" value="1"/>
</dbReference>
<dbReference type="FunFam" id="3.40.50.150:FF:000010">
    <property type="entry name" value="Protein-L-isoaspartate O-methyltransferase"/>
    <property type="match status" value="1"/>
</dbReference>
<comment type="similarity">
    <text evidence="2 7">Belongs to the methyltransferase superfamily. L-isoaspartyl/D-aspartyl protein methyltransferase family.</text>
</comment>
<comment type="subcellular location">
    <subcellularLocation>
        <location evidence="1 7">Cytoplasm</location>
    </subcellularLocation>
</comment>
<comment type="catalytic activity">
    <reaction evidence="7">
        <text>[protein]-L-isoaspartate + S-adenosyl-L-methionine = [protein]-L-isoaspartate alpha-methyl ester + S-adenosyl-L-homocysteine</text>
        <dbReference type="Rhea" id="RHEA:12705"/>
        <dbReference type="Rhea" id="RHEA-COMP:12143"/>
        <dbReference type="Rhea" id="RHEA-COMP:12144"/>
        <dbReference type="ChEBI" id="CHEBI:57856"/>
        <dbReference type="ChEBI" id="CHEBI:59789"/>
        <dbReference type="ChEBI" id="CHEBI:90596"/>
        <dbReference type="ChEBI" id="CHEBI:90598"/>
        <dbReference type="EC" id="2.1.1.77"/>
    </reaction>
</comment>
<dbReference type="EC" id="2.1.1.77" evidence="7"/>
<evidence type="ECO:0000256" key="4">
    <source>
        <dbReference type="ARBA" id="ARBA00022603"/>
    </source>
</evidence>
<dbReference type="Pfam" id="PF01135">
    <property type="entry name" value="PCMT"/>
    <property type="match status" value="1"/>
</dbReference>
<evidence type="ECO:0000313" key="9">
    <source>
        <dbReference type="Proteomes" id="UP000253517"/>
    </source>
</evidence>
<dbReference type="PANTHER" id="PTHR11579">
    <property type="entry name" value="PROTEIN-L-ISOASPARTATE O-METHYLTRANSFERASE"/>
    <property type="match status" value="1"/>
</dbReference>
<organism evidence="8 9">
    <name type="scientific">Schleiferia thermophila</name>
    <dbReference type="NCBI Taxonomy" id="884107"/>
    <lineage>
        <taxon>Bacteria</taxon>
        <taxon>Pseudomonadati</taxon>
        <taxon>Bacteroidota</taxon>
        <taxon>Flavobacteriia</taxon>
        <taxon>Flavobacteriales</taxon>
        <taxon>Schleiferiaceae</taxon>
        <taxon>Schleiferia</taxon>
    </lineage>
</organism>
<dbReference type="Gene3D" id="3.40.50.150">
    <property type="entry name" value="Vaccinia Virus protein VP39"/>
    <property type="match status" value="1"/>
</dbReference>
<dbReference type="SUPFAM" id="SSF53335">
    <property type="entry name" value="S-adenosyl-L-methionine-dependent methyltransferases"/>
    <property type="match status" value="1"/>
</dbReference>
<dbReference type="NCBIfam" id="NF001453">
    <property type="entry name" value="PRK00312.1"/>
    <property type="match status" value="1"/>
</dbReference>
<keyword evidence="5 7" id="KW-0808">Transferase</keyword>
<keyword evidence="6 7" id="KW-0949">S-adenosyl-L-methionine</keyword>